<dbReference type="AlphaFoldDB" id="A0AA37UTL6"/>
<dbReference type="PROSITE" id="PS00211">
    <property type="entry name" value="ABC_TRANSPORTER_1"/>
    <property type="match status" value="1"/>
</dbReference>
<evidence type="ECO:0000256" key="2">
    <source>
        <dbReference type="ARBA" id="ARBA00022448"/>
    </source>
</evidence>
<keyword evidence="2" id="KW-0813">Transport</keyword>
<dbReference type="InterPro" id="IPR039421">
    <property type="entry name" value="Type_1_exporter"/>
</dbReference>
<evidence type="ECO:0000256" key="4">
    <source>
        <dbReference type="ARBA" id="ARBA00022741"/>
    </source>
</evidence>
<dbReference type="Proteomes" id="UP001139505">
    <property type="component" value="Unassembled WGS sequence"/>
</dbReference>
<evidence type="ECO:0000256" key="1">
    <source>
        <dbReference type="ARBA" id="ARBA00004651"/>
    </source>
</evidence>
<evidence type="ECO:0000259" key="9">
    <source>
        <dbReference type="PROSITE" id="PS50893"/>
    </source>
</evidence>
<sequence>MGLLGSAAGLATPLVTKWVLDSLGQNASLRGPAVTLLGLFVLGAGIHCAQWMLLGTVGERIVLDARTSMVRRFLRATVPAITSRPPGELITRVTSDTVLLHTATSTSLIGLINGAVMLVGTLVLMGVLDTALLAATLAVIAIAAVLSMLLMPAIAAAQQEAQHHLGLMGGILEGALRAVRTLKASRAEERQATQIIVEAKASTRQAIHAVRWESIAWTIAWAGVDLAIVVIIGVGAWRVSDGTLALSSLIAFLLYAFGLIDPVTELSQDVINLQAGIAAASRIREVETFEVEPDPHAAPTAPAAALGDQPVIEMRGVTAGYGTTTSAVCAIDLAIAPRGHTAIVGPSGAGKTTVLSLILRFLEPQVGELLLRGRPYSGCSHAEIRKRLAFVEQETPSVPGTIRENLLYTFPDATEDDLRRALRDVGLDDEVAAMKMGVDTDLTSLAISSGQRQRVALARSIMRPSDVLLLDEATAHVDALAETAIHDCIRRLARDQAVVSVAHRLSTVVDADAIVVMQDGNIRAQGTHTDLLATDQLYRDLVDALWVGEPSIGAHE</sequence>
<evidence type="ECO:0000313" key="13">
    <source>
        <dbReference type="Proteomes" id="UP000245060"/>
    </source>
</evidence>
<dbReference type="EMBL" id="BQYH01000021">
    <property type="protein sequence ID" value="GKU73235.1"/>
    <property type="molecule type" value="Genomic_DNA"/>
</dbReference>
<dbReference type="InterPro" id="IPR003439">
    <property type="entry name" value="ABC_transporter-like_ATP-bd"/>
</dbReference>
<keyword evidence="4" id="KW-0547">Nucleotide-binding</keyword>
<dbReference type="InterPro" id="IPR036640">
    <property type="entry name" value="ABC1_TM_sf"/>
</dbReference>
<dbReference type="InterPro" id="IPR003593">
    <property type="entry name" value="AAA+_ATPase"/>
</dbReference>
<feature type="transmembrane region" description="Helical" evidence="8">
    <location>
        <begin position="214"/>
        <end position="237"/>
    </location>
</feature>
<dbReference type="SUPFAM" id="SSF90123">
    <property type="entry name" value="ABC transporter transmembrane region"/>
    <property type="match status" value="1"/>
</dbReference>
<dbReference type="EMBL" id="BFCH01000017">
    <property type="protein sequence ID" value="GBG37659.1"/>
    <property type="molecule type" value="Genomic_DNA"/>
</dbReference>
<dbReference type="GO" id="GO:0005524">
    <property type="term" value="F:ATP binding"/>
    <property type="evidence" value="ECO:0007669"/>
    <property type="project" value="UniProtKB-KW"/>
</dbReference>
<dbReference type="InterPro" id="IPR011527">
    <property type="entry name" value="ABC1_TM_dom"/>
</dbReference>
<dbReference type="Pfam" id="PF00005">
    <property type="entry name" value="ABC_tran"/>
    <property type="match status" value="1"/>
</dbReference>
<reference evidence="12" key="4">
    <citation type="submission" date="2022-04" db="EMBL/GenBank/DDBJ databases">
        <authorList>
            <person name="Komine T."/>
            <person name="Fukano H."/>
            <person name="Wada S."/>
        </authorList>
    </citation>
    <scope>NUCLEOTIDE SEQUENCE</scope>
    <source>
        <strain evidence="12">NJB18185</strain>
    </source>
</reference>
<keyword evidence="3 8" id="KW-0812">Transmembrane</keyword>
<dbReference type="SUPFAM" id="SSF52540">
    <property type="entry name" value="P-loop containing nucleoside triphosphate hydrolases"/>
    <property type="match status" value="1"/>
</dbReference>
<keyword evidence="7 8" id="KW-0472">Membrane</keyword>
<dbReference type="GO" id="GO:0005886">
    <property type="term" value="C:plasma membrane"/>
    <property type="evidence" value="ECO:0007669"/>
    <property type="project" value="UniProtKB-SubCell"/>
</dbReference>
<evidence type="ECO:0000256" key="7">
    <source>
        <dbReference type="ARBA" id="ARBA00023136"/>
    </source>
</evidence>
<evidence type="ECO:0000313" key="12">
    <source>
        <dbReference type="EMBL" id="GKU73235.1"/>
    </source>
</evidence>
<accession>A0AA37UTL6</accession>
<reference evidence="13" key="2">
    <citation type="submission" date="2018-04" db="EMBL/GenBank/DDBJ databases">
        <title>Draft genome sequence of Mycobacterium montefiorense isolated from Japanese black salamander.</title>
        <authorList>
            <person name="Fukano H."/>
            <person name="Yoshida M."/>
            <person name="Shimizu A."/>
            <person name="Iwao H."/>
            <person name="Kurata O."/>
            <person name="Katayama Y."/>
            <person name="Omatsu T."/>
            <person name="Mizutani T."/>
            <person name="Wada S."/>
            <person name="Hoshino Y."/>
        </authorList>
    </citation>
    <scope>NUCLEOTIDE SEQUENCE [LARGE SCALE GENOMIC DNA]</scope>
    <source>
        <strain evidence="13">BS</strain>
    </source>
</reference>
<evidence type="ECO:0000256" key="5">
    <source>
        <dbReference type="ARBA" id="ARBA00022840"/>
    </source>
</evidence>
<evidence type="ECO:0000256" key="3">
    <source>
        <dbReference type="ARBA" id="ARBA00022692"/>
    </source>
</evidence>
<dbReference type="PANTHER" id="PTHR43394:SF1">
    <property type="entry name" value="ATP-BINDING CASSETTE SUB-FAMILY B MEMBER 10, MITOCHONDRIAL"/>
    <property type="match status" value="1"/>
</dbReference>
<dbReference type="GO" id="GO:0016887">
    <property type="term" value="F:ATP hydrolysis activity"/>
    <property type="evidence" value="ECO:0007669"/>
    <property type="project" value="InterPro"/>
</dbReference>
<dbReference type="InterPro" id="IPR017871">
    <property type="entry name" value="ABC_transporter-like_CS"/>
</dbReference>
<keyword evidence="13" id="KW-1185">Reference proteome</keyword>
<proteinExistence type="predicted"/>
<feature type="transmembrane region" description="Helical" evidence="8">
    <location>
        <begin position="243"/>
        <end position="260"/>
    </location>
</feature>
<dbReference type="CDD" id="cd18551">
    <property type="entry name" value="ABC_6TM_LmrA_like"/>
    <property type="match status" value="1"/>
</dbReference>
<reference evidence="11" key="1">
    <citation type="journal article" date="2018" name="Genome Announc.">
        <title>Draft Genome Sequence of Mycobacterium montefiorense Isolated from Japanese Black Salamander (Hynobius nigrescens).</title>
        <authorList>
            <person name="Fukano H."/>
            <person name="Yoshida M."/>
            <person name="Shimizu A."/>
            <person name="Iwao H."/>
            <person name="Katayama Y."/>
            <person name="Omatsu T."/>
            <person name="Mizutani T."/>
            <person name="Kurata O."/>
            <person name="Wada S."/>
            <person name="Hoshino Y."/>
        </authorList>
    </citation>
    <scope>NUCLEOTIDE SEQUENCE</scope>
    <source>
        <strain evidence="11">BS</strain>
    </source>
</reference>
<feature type="transmembrane region" description="Helical" evidence="8">
    <location>
        <begin position="108"/>
        <end position="128"/>
    </location>
</feature>
<dbReference type="InterPro" id="IPR027417">
    <property type="entry name" value="P-loop_NTPase"/>
</dbReference>
<feature type="transmembrane region" description="Helical" evidence="8">
    <location>
        <begin position="33"/>
        <end position="54"/>
    </location>
</feature>
<evidence type="ECO:0000256" key="8">
    <source>
        <dbReference type="SAM" id="Phobius"/>
    </source>
</evidence>
<feature type="domain" description="ABC transmembrane type-1" evidence="10">
    <location>
        <begin position="1"/>
        <end position="275"/>
    </location>
</feature>
<feature type="transmembrane region" description="Helical" evidence="8">
    <location>
        <begin position="134"/>
        <end position="157"/>
    </location>
</feature>
<comment type="caution">
    <text evidence="12">The sequence shown here is derived from an EMBL/GenBank/DDBJ whole genome shotgun (WGS) entry which is preliminary data.</text>
</comment>
<dbReference type="Proteomes" id="UP000245060">
    <property type="component" value="Unassembled WGS sequence"/>
</dbReference>
<dbReference type="PROSITE" id="PS50893">
    <property type="entry name" value="ABC_TRANSPORTER_2"/>
    <property type="match status" value="1"/>
</dbReference>
<dbReference type="Gene3D" id="1.20.1560.10">
    <property type="entry name" value="ABC transporter type 1, transmembrane domain"/>
    <property type="match status" value="1"/>
</dbReference>
<evidence type="ECO:0000313" key="11">
    <source>
        <dbReference type="EMBL" id="GBG37659.1"/>
    </source>
</evidence>
<keyword evidence="6 8" id="KW-1133">Transmembrane helix</keyword>
<organism evidence="12 14">
    <name type="scientific">Mycobacterium montefiorense</name>
    <dbReference type="NCBI Taxonomy" id="154654"/>
    <lineage>
        <taxon>Bacteria</taxon>
        <taxon>Bacillati</taxon>
        <taxon>Actinomycetota</taxon>
        <taxon>Actinomycetes</taxon>
        <taxon>Mycobacteriales</taxon>
        <taxon>Mycobacteriaceae</taxon>
        <taxon>Mycobacterium</taxon>
        <taxon>Mycobacterium simiae complex</taxon>
    </lineage>
</organism>
<name>A0AA37UTL6_9MYCO</name>
<evidence type="ECO:0000256" key="6">
    <source>
        <dbReference type="ARBA" id="ARBA00022989"/>
    </source>
</evidence>
<dbReference type="GO" id="GO:0015421">
    <property type="term" value="F:ABC-type oligopeptide transporter activity"/>
    <property type="evidence" value="ECO:0007669"/>
    <property type="project" value="TreeGrafter"/>
</dbReference>
<keyword evidence="5 12" id="KW-0067">ATP-binding</keyword>
<gene>
    <name evidence="11" type="ORF">MmonteBS_20310</name>
    <name evidence="12" type="ORF">NJB18185_30060</name>
</gene>
<evidence type="ECO:0000313" key="14">
    <source>
        <dbReference type="Proteomes" id="UP001139505"/>
    </source>
</evidence>
<dbReference type="PANTHER" id="PTHR43394">
    <property type="entry name" value="ATP-DEPENDENT PERMEASE MDL1, MITOCHONDRIAL"/>
    <property type="match status" value="1"/>
</dbReference>
<dbReference type="Pfam" id="PF00664">
    <property type="entry name" value="ABC_membrane"/>
    <property type="match status" value="1"/>
</dbReference>
<feature type="domain" description="ABC transporter" evidence="9">
    <location>
        <begin position="312"/>
        <end position="544"/>
    </location>
</feature>
<reference evidence="12" key="3">
    <citation type="journal article" date="2022" name="Microbiol. Resour. Announc.">
        <title>Draft Genome Sequences of Eight Mycobacterium montefiorense Strains Isolated from Salamanders in Captivity.</title>
        <authorList>
            <person name="Komine T."/>
            <person name="Ihara H."/>
            <person name="Fukano H."/>
            <person name="Hoshino Y."/>
            <person name="Kurata O."/>
            <person name="Wada S."/>
        </authorList>
    </citation>
    <scope>NUCLEOTIDE SEQUENCE</scope>
    <source>
        <strain evidence="12">NJB18185</strain>
    </source>
</reference>
<dbReference type="PROSITE" id="PS50929">
    <property type="entry name" value="ABC_TM1F"/>
    <property type="match status" value="1"/>
</dbReference>
<comment type="subcellular location">
    <subcellularLocation>
        <location evidence="1">Cell membrane</location>
        <topology evidence="1">Multi-pass membrane protein</topology>
    </subcellularLocation>
</comment>
<dbReference type="SMART" id="SM00382">
    <property type="entry name" value="AAA"/>
    <property type="match status" value="1"/>
</dbReference>
<protein>
    <submittedName>
        <fullName evidence="12">ABC transporter ATP-binding protein</fullName>
    </submittedName>
</protein>
<evidence type="ECO:0000259" key="10">
    <source>
        <dbReference type="PROSITE" id="PS50929"/>
    </source>
</evidence>
<dbReference type="Gene3D" id="3.40.50.300">
    <property type="entry name" value="P-loop containing nucleotide triphosphate hydrolases"/>
    <property type="match status" value="1"/>
</dbReference>